<dbReference type="OrthoDB" id="581870at2"/>
<dbReference type="Pfam" id="PF01810">
    <property type="entry name" value="LysE"/>
    <property type="match status" value="1"/>
</dbReference>
<evidence type="ECO:0000256" key="3">
    <source>
        <dbReference type="ARBA" id="ARBA00022692"/>
    </source>
</evidence>
<keyword evidence="8" id="KW-1185">Reference proteome</keyword>
<dbReference type="Proteomes" id="UP000283077">
    <property type="component" value="Unassembled WGS sequence"/>
</dbReference>
<dbReference type="AlphaFoldDB" id="A0A437QSP9"/>
<dbReference type="GO" id="GO:0015171">
    <property type="term" value="F:amino acid transmembrane transporter activity"/>
    <property type="evidence" value="ECO:0007669"/>
    <property type="project" value="TreeGrafter"/>
</dbReference>
<keyword evidence="4 6" id="KW-1133">Transmembrane helix</keyword>
<comment type="caution">
    <text evidence="7">The sequence shown here is derived from an EMBL/GenBank/DDBJ whole genome shotgun (WGS) entry which is preliminary data.</text>
</comment>
<gene>
    <name evidence="7" type="ORF">EOE67_10120</name>
</gene>
<evidence type="ECO:0000313" key="7">
    <source>
        <dbReference type="EMBL" id="RVU37531.1"/>
    </source>
</evidence>
<evidence type="ECO:0000256" key="5">
    <source>
        <dbReference type="ARBA" id="ARBA00023136"/>
    </source>
</evidence>
<evidence type="ECO:0000256" key="2">
    <source>
        <dbReference type="ARBA" id="ARBA00022475"/>
    </source>
</evidence>
<protein>
    <submittedName>
        <fullName evidence="7">LysE family translocator</fullName>
    </submittedName>
</protein>
<dbReference type="EMBL" id="SACS01000009">
    <property type="protein sequence ID" value="RVU37531.1"/>
    <property type="molecule type" value="Genomic_DNA"/>
</dbReference>
<feature type="transmembrane region" description="Helical" evidence="6">
    <location>
        <begin position="71"/>
        <end position="89"/>
    </location>
</feature>
<comment type="subcellular location">
    <subcellularLocation>
        <location evidence="1">Cell membrane</location>
        <topology evidence="1">Multi-pass membrane protein</topology>
    </subcellularLocation>
</comment>
<evidence type="ECO:0000256" key="4">
    <source>
        <dbReference type="ARBA" id="ARBA00022989"/>
    </source>
</evidence>
<sequence>MSFWPEFLLVASVHFVAVASPGPDFAIILRYAVRHGVKVALAASIGIGLGILVHVAYSLLGIGLLLQTTPWLFQLFSAVAAAYLAYIGVQALRSAPPSQQQDIAAEGMEQVSLWQSFRAGLLTNGLNPKATLFFLALFAVIISPQTPNSYKILYGIYMAFATAAWFSLLSFLLTRQKVRLFLLQRGYWFDRIMGLVLLALAMHLLFSAFIGNHTQNH</sequence>
<evidence type="ECO:0000256" key="1">
    <source>
        <dbReference type="ARBA" id="ARBA00004651"/>
    </source>
</evidence>
<proteinExistence type="predicted"/>
<organism evidence="7 8">
    <name type="scientific">Rheinheimera riviphila</name>
    <dbReference type="NCBI Taxonomy" id="1834037"/>
    <lineage>
        <taxon>Bacteria</taxon>
        <taxon>Pseudomonadati</taxon>
        <taxon>Pseudomonadota</taxon>
        <taxon>Gammaproteobacteria</taxon>
        <taxon>Chromatiales</taxon>
        <taxon>Chromatiaceae</taxon>
        <taxon>Rheinheimera</taxon>
    </lineage>
</organism>
<feature type="transmembrane region" description="Helical" evidence="6">
    <location>
        <begin position="6"/>
        <end position="29"/>
    </location>
</feature>
<feature type="transmembrane region" description="Helical" evidence="6">
    <location>
        <begin position="130"/>
        <end position="146"/>
    </location>
</feature>
<dbReference type="RefSeq" id="WP_127698969.1">
    <property type="nucleotide sequence ID" value="NZ_SACS01000009.1"/>
</dbReference>
<keyword evidence="3 6" id="KW-0812">Transmembrane</keyword>
<dbReference type="PANTHER" id="PTHR30086">
    <property type="entry name" value="ARGININE EXPORTER PROTEIN ARGO"/>
    <property type="match status" value="1"/>
</dbReference>
<reference evidence="7 8" key="1">
    <citation type="submission" date="2019-01" db="EMBL/GenBank/DDBJ databases">
        <authorList>
            <person name="Chen W.-M."/>
        </authorList>
    </citation>
    <scope>NUCLEOTIDE SEQUENCE [LARGE SCALE GENOMIC DNA]</scope>
    <source>
        <strain evidence="7 8">KYPC3</strain>
    </source>
</reference>
<feature type="transmembrane region" description="Helical" evidence="6">
    <location>
        <begin position="41"/>
        <end position="65"/>
    </location>
</feature>
<dbReference type="PANTHER" id="PTHR30086:SF20">
    <property type="entry name" value="ARGININE EXPORTER PROTEIN ARGO-RELATED"/>
    <property type="match status" value="1"/>
</dbReference>
<keyword evidence="2" id="KW-1003">Cell membrane</keyword>
<dbReference type="GO" id="GO:0005886">
    <property type="term" value="C:plasma membrane"/>
    <property type="evidence" value="ECO:0007669"/>
    <property type="project" value="UniProtKB-SubCell"/>
</dbReference>
<evidence type="ECO:0000256" key="6">
    <source>
        <dbReference type="SAM" id="Phobius"/>
    </source>
</evidence>
<dbReference type="PIRSF" id="PIRSF006324">
    <property type="entry name" value="LeuE"/>
    <property type="match status" value="1"/>
</dbReference>
<feature type="transmembrane region" description="Helical" evidence="6">
    <location>
        <begin position="192"/>
        <end position="211"/>
    </location>
</feature>
<feature type="transmembrane region" description="Helical" evidence="6">
    <location>
        <begin position="152"/>
        <end position="172"/>
    </location>
</feature>
<keyword evidence="5 6" id="KW-0472">Membrane</keyword>
<accession>A0A437QSP9</accession>
<name>A0A437QSP9_9GAMM</name>
<evidence type="ECO:0000313" key="8">
    <source>
        <dbReference type="Proteomes" id="UP000283077"/>
    </source>
</evidence>
<dbReference type="InterPro" id="IPR001123">
    <property type="entry name" value="LeuE-type"/>
</dbReference>